<dbReference type="OrthoDB" id="199597at2759"/>
<dbReference type="PANTHER" id="PTHR46623:SF6">
    <property type="entry name" value="ALPHA_BETA-HYDROLASES SUPERFAMILY PROTEIN"/>
    <property type="match status" value="1"/>
</dbReference>
<proteinExistence type="predicted"/>
<dbReference type="InterPro" id="IPR029058">
    <property type="entry name" value="AB_hydrolase_fold"/>
</dbReference>
<evidence type="ECO:0000313" key="8">
    <source>
        <dbReference type="Proteomes" id="UP000322899"/>
    </source>
</evidence>
<dbReference type="Pfam" id="PF01738">
    <property type="entry name" value="DLH"/>
    <property type="match status" value="1"/>
</dbReference>
<evidence type="ECO:0000313" key="11">
    <source>
        <dbReference type="Proteomes" id="UP000325113"/>
    </source>
</evidence>
<sequence>MAAVTSTAAPGATPAPEPEKITWTRADGSEVPGLAYGTKGKPGAIWIQEWWGITEDAKAQAHFVASKGYRVIIPDLYRGKLTLDAAEAKHTMDGLDFPGAVEDIRGAAKLLREEGSAGVGVAGTCMGGALALAAGGNCPEVVTCVSAFYGVPPKALSDMTKMTVPTIAHFGANDSHTGFSDPATADQLEADLKTAGVEHTVFRYEGVGHAFLNSLPEGVERKKALGMGEHKPDAVQAAFDRMFALFEKHIAGATA</sequence>
<evidence type="ECO:0000313" key="6">
    <source>
        <dbReference type="EMBL" id="KAA0165316.1"/>
    </source>
</evidence>
<dbReference type="EMBL" id="VLTN01000037">
    <property type="protein sequence ID" value="KAA0150102.1"/>
    <property type="molecule type" value="Genomic_DNA"/>
</dbReference>
<reference evidence="8 9" key="1">
    <citation type="submission" date="2019-07" db="EMBL/GenBank/DDBJ databases">
        <title>Genomes of Cafeteria roenbergensis.</title>
        <authorList>
            <person name="Fischer M.G."/>
            <person name="Hackl T."/>
            <person name="Roman M."/>
        </authorList>
    </citation>
    <scope>NUCLEOTIDE SEQUENCE [LARGE SCALE GENOMIC DNA]</scope>
    <source>
        <strain evidence="4 9">BVI</strain>
        <strain evidence="6 11">Cflag</strain>
        <strain evidence="7 8">E4-10P</strain>
        <strain evidence="5 10">RCC970-E3</strain>
    </source>
</reference>
<evidence type="ECO:0000256" key="1">
    <source>
        <dbReference type="SAM" id="MobiDB-lite"/>
    </source>
</evidence>
<keyword evidence="9" id="KW-1185">Reference proteome</keyword>
<dbReference type="Proteomes" id="UP000323011">
    <property type="component" value="Unassembled WGS sequence"/>
</dbReference>
<name>A0A5A8CAG2_CAFRO</name>
<dbReference type="Proteomes" id="UP000325113">
    <property type="component" value="Unassembled WGS sequence"/>
</dbReference>
<evidence type="ECO:0000259" key="2">
    <source>
        <dbReference type="Pfam" id="PF01738"/>
    </source>
</evidence>
<evidence type="ECO:0000313" key="10">
    <source>
        <dbReference type="Proteomes" id="UP000324907"/>
    </source>
</evidence>
<dbReference type="PANTHER" id="PTHR46623">
    <property type="entry name" value="CARBOXYMETHYLENEBUTENOLIDASE-RELATED"/>
    <property type="match status" value="1"/>
</dbReference>
<dbReference type="GO" id="GO:0016787">
    <property type="term" value="F:hydrolase activity"/>
    <property type="evidence" value="ECO:0007669"/>
    <property type="project" value="InterPro"/>
</dbReference>
<feature type="compositionally biased region" description="Low complexity" evidence="1">
    <location>
        <begin position="1"/>
        <end position="14"/>
    </location>
</feature>
<protein>
    <recommendedName>
        <fullName evidence="2">Dienelactone hydrolase domain-containing protein</fullName>
    </recommendedName>
</protein>
<gene>
    <name evidence="3" type="ORF">CROE0942_LOCUS13324</name>
    <name evidence="7" type="ORF">FNF27_04715</name>
    <name evidence="5" type="ORF">FNF28_07144</name>
    <name evidence="4" type="ORF">FNF29_05542</name>
    <name evidence="6" type="ORF">FNF31_01969</name>
</gene>
<dbReference type="EMBL" id="VLTO01000029">
    <property type="protein sequence ID" value="KAA0173767.1"/>
    <property type="molecule type" value="Genomic_DNA"/>
</dbReference>
<dbReference type="InterPro" id="IPR002925">
    <property type="entry name" value="Dienelactn_hydro"/>
</dbReference>
<organism evidence="4 9">
    <name type="scientific">Cafeteria roenbergensis</name>
    <name type="common">Marine flagellate</name>
    <dbReference type="NCBI Taxonomy" id="33653"/>
    <lineage>
        <taxon>Eukaryota</taxon>
        <taxon>Sar</taxon>
        <taxon>Stramenopiles</taxon>
        <taxon>Bigyra</taxon>
        <taxon>Opalozoa</taxon>
        <taxon>Bicosoecida</taxon>
        <taxon>Cafeteriaceae</taxon>
        <taxon>Cafeteria</taxon>
    </lineage>
</organism>
<feature type="domain" description="Dienelactone hydrolase" evidence="2">
    <location>
        <begin position="36"/>
        <end position="249"/>
    </location>
</feature>
<evidence type="ECO:0000313" key="3">
    <source>
        <dbReference type="EMBL" id="CAD8568944.1"/>
    </source>
</evidence>
<dbReference type="SUPFAM" id="SSF53474">
    <property type="entry name" value="alpha/beta-Hydrolases"/>
    <property type="match status" value="1"/>
</dbReference>
<reference evidence="3" key="2">
    <citation type="submission" date="2021-01" db="EMBL/GenBank/DDBJ databases">
        <authorList>
            <person name="Corre E."/>
            <person name="Pelletier E."/>
            <person name="Niang G."/>
            <person name="Scheremetjew M."/>
            <person name="Finn R."/>
            <person name="Kale V."/>
            <person name="Holt S."/>
            <person name="Cochrane G."/>
            <person name="Meng A."/>
            <person name="Brown T."/>
            <person name="Cohen L."/>
        </authorList>
    </citation>
    <scope>NUCLEOTIDE SEQUENCE</scope>
    <source>
        <strain evidence="3">E4-10</strain>
    </source>
</reference>
<dbReference type="EMBL" id="VLTL01000219">
    <property type="protein sequence ID" value="KAA0151339.1"/>
    <property type="molecule type" value="Genomic_DNA"/>
</dbReference>
<dbReference type="EMBL" id="VLTM01000013">
    <property type="protein sequence ID" value="KAA0165316.1"/>
    <property type="molecule type" value="Genomic_DNA"/>
</dbReference>
<feature type="region of interest" description="Disordered" evidence="1">
    <location>
        <begin position="1"/>
        <end position="20"/>
    </location>
</feature>
<dbReference type="EMBL" id="HBET01019719">
    <property type="protein sequence ID" value="CAD8568944.1"/>
    <property type="molecule type" value="Transcribed_RNA"/>
</dbReference>
<evidence type="ECO:0000313" key="9">
    <source>
        <dbReference type="Proteomes" id="UP000323011"/>
    </source>
</evidence>
<dbReference type="InterPro" id="IPR051049">
    <property type="entry name" value="Dienelactone_hydrolase-like"/>
</dbReference>
<dbReference type="OMA" id="FFAAIEW"/>
<accession>A0A5A8CAG2</accession>
<dbReference type="AlphaFoldDB" id="A0A5A8CAG2"/>
<evidence type="ECO:0000313" key="4">
    <source>
        <dbReference type="EMBL" id="KAA0150102.1"/>
    </source>
</evidence>
<dbReference type="Proteomes" id="UP000324907">
    <property type="component" value="Unassembled WGS sequence"/>
</dbReference>
<evidence type="ECO:0000313" key="7">
    <source>
        <dbReference type="EMBL" id="KAA0173767.1"/>
    </source>
</evidence>
<evidence type="ECO:0000313" key="5">
    <source>
        <dbReference type="EMBL" id="KAA0151339.1"/>
    </source>
</evidence>
<dbReference type="Gene3D" id="3.40.50.1820">
    <property type="entry name" value="alpha/beta hydrolase"/>
    <property type="match status" value="1"/>
</dbReference>
<dbReference type="Proteomes" id="UP000322899">
    <property type="component" value="Unassembled WGS sequence"/>
</dbReference>